<feature type="non-terminal residue" evidence="1">
    <location>
        <position position="53"/>
    </location>
</feature>
<dbReference type="InterPro" id="IPR035437">
    <property type="entry name" value="SNase_OB-fold_sf"/>
</dbReference>
<proteinExistence type="predicted"/>
<dbReference type="AlphaFoldDB" id="A0ABD0RAG2"/>
<name>A0ABD0RAG2_CIRMR</name>
<dbReference type="Gene3D" id="2.40.50.90">
    <property type="match status" value="1"/>
</dbReference>
<keyword evidence="2" id="KW-1185">Reference proteome</keyword>
<organism evidence="1 2">
    <name type="scientific">Cirrhinus mrigala</name>
    <name type="common">Mrigala</name>
    <dbReference type="NCBI Taxonomy" id="683832"/>
    <lineage>
        <taxon>Eukaryota</taxon>
        <taxon>Metazoa</taxon>
        <taxon>Chordata</taxon>
        <taxon>Craniata</taxon>
        <taxon>Vertebrata</taxon>
        <taxon>Euteleostomi</taxon>
        <taxon>Actinopterygii</taxon>
        <taxon>Neopterygii</taxon>
        <taxon>Teleostei</taxon>
        <taxon>Ostariophysi</taxon>
        <taxon>Cypriniformes</taxon>
        <taxon>Cyprinidae</taxon>
        <taxon>Labeoninae</taxon>
        <taxon>Labeonini</taxon>
        <taxon>Cirrhinus</taxon>
    </lineage>
</organism>
<gene>
    <name evidence="1" type="ORF">M9458_009081</name>
</gene>
<protein>
    <submittedName>
        <fullName evidence="1">Uncharacterized protein</fullName>
    </submittedName>
</protein>
<dbReference type="EMBL" id="JAMKFB020000004">
    <property type="protein sequence ID" value="KAL0195509.1"/>
    <property type="molecule type" value="Genomic_DNA"/>
</dbReference>
<dbReference type="Proteomes" id="UP001529510">
    <property type="component" value="Unassembled WGS sequence"/>
</dbReference>
<accession>A0ABD0RAG2</accession>
<evidence type="ECO:0000313" key="1">
    <source>
        <dbReference type="EMBL" id="KAL0195509.1"/>
    </source>
</evidence>
<comment type="caution">
    <text evidence="1">The sequence shown here is derived from an EMBL/GenBank/DDBJ whole genome shotgun (WGS) entry which is preliminary data.</text>
</comment>
<evidence type="ECO:0000313" key="2">
    <source>
        <dbReference type="Proteomes" id="UP001529510"/>
    </source>
</evidence>
<feature type="non-terminal residue" evidence="1">
    <location>
        <position position="1"/>
    </location>
</feature>
<reference evidence="1 2" key="1">
    <citation type="submission" date="2024-05" db="EMBL/GenBank/DDBJ databases">
        <title>Genome sequencing and assembly of Indian major carp, Cirrhinus mrigala (Hamilton, 1822).</title>
        <authorList>
            <person name="Mohindra V."/>
            <person name="Chowdhury L.M."/>
            <person name="Lal K."/>
            <person name="Jena J.K."/>
        </authorList>
    </citation>
    <scope>NUCLEOTIDE SEQUENCE [LARGE SCALE GENOMIC DNA]</scope>
    <source>
        <strain evidence="1">CM1030</strain>
        <tissue evidence="1">Blood</tissue>
    </source>
</reference>
<sequence length="53" mass="5978">PEQARLCDLEDQAKAAKKGQWSEGGGSHTIRDLKYTIENPRNFVDSLHQKPVN</sequence>